<keyword evidence="2" id="KW-1185">Reference proteome</keyword>
<sequence>MGVRGAPAGWPGHRTVTGISADLPNPFGAYRWALVDPDQELLAQLPVVDLLQGAVNGAVEQIDVAGYLG</sequence>
<evidence type="ECO:0000313" key="1">
    <source>
        <dbReference type="EMBL" id="PSJ30730.1"/>
    </source>
</evidence>
<dbReference type="Proteomes" id="UP000242427">
    <property type="component" value="Unassembled WGS sequence"/>
</dbReference>
<reference evidence="1 2" key="1">
    <citation type="submission" date="2018-03" db="EMBL/GenBank/DDBJ databases">
        <title>Chitinolytic properties of Streptosporangium nondiastaticum TBG75A20.</title>
        <authorList>
            <person name="Gayathri V."/>
            <person name="Shiburaj S."/>
        </authorList>
    </citation>
    <scope>NUCLEOTIDE SEQUENCE [LARGE SCALE GENOMIC DNA]</scope>
    <source>
        <strain evidence="1 2">TBG75A20</strain>
    </source>
</reference>
<organism evidence="1 2">
    <name type="scientific">Streptosporangium nondiastaticum</name>
    <dbReference type="NCBI Taxonomy" id="35764"/>
    <lineage>
        <taxon>Bacteria</taxon>
        <taxon>Bacillati</taxon>
        <taxon>Actinomycetota</taxon>
        <taxon>Actinomycetes</taxon>
        <taxon>Streptosporangiales</taxon>
        <taxon>Streptosporangiaceae</taxon>
        <taxon>Streptosporangium</taxon>
    </lineage>
</organism>
<dbReference type="AlphaFoldDB" id="A0A9X7PJZ0"/>
<dbReference type="EMBL" id="PXWG01000001">
    <property type="protein sequence ID" value="PSJ30730.1"/>
    <property type="molecule type" value="Genomic_DNA"/>
</dbReference>
<evidence type="ECO:0000313" key="2">
    <source>
        <dbReference type="Proteomes" id="UP000242427"/>
    </source>
</evidence>
<gene>
    <name evidence="1" type="ORF">B7P34_01710</name>
</gene>
<protein>
    <submittedName>
        <fullName evidence="1">Uncharacterized protein</fullName>
    </submittedName>
</protein>
<proteinExistence type="predicted"/>
<comment type="caution">
    <text evidence="1">The sequence shown here is derived from an EMBL/GenBank/DDBJ whole genome shotgun (WGS) entry which is preliminary data.</text>
</comment>
<name>A0A9X7PJZ0_9ACTN</name>
<accession>A0A9X7PJZ0</accession>